<evidence type="ECO:0000313" key="2">
    <source>
        <dbReference type="Proteomes" id="UP000010931"/>
    </source>
</evidence>
<comment type="caution">
    <text evidence="1">The sequence shown here is derived from an EMBL/GenBank/DDBJ whole genome shotgun (WGS) entry which is preliminary data.</text>
</comment>
<feature type="non-terminal residue" evidence="1">
    <location>
        <position position="1"/>
    </location>
</feature>
<protein>
    <submittedName>
        <fullName evidence="1">Uncharacterized protein</fullName>
    </submittedName>
</protein>
<name>L7FEB8_STRT8</name>
<dbReference type="AlphaFoldDB" id="L7FEB8"/>
<accession>L7FEB8</accession>
<proteinExistence type="predicted"/>
<sequence length="85" mass="9074">GVSETCTPFSAASGSALARVRFHARTVWPDRARLRAMAAPMMPVPSTATERAGVSMSVMGSVKQVDGVLPSGESIHQNSARWIKY</sequence>
<evidence type="ECO:0000313" key="1">
    <source>
        <dbReference type="EMBL" id="ELP69025.1"/>
    </source>
</evidence>
<keyword evidence="2" id="KW-1185">Reference proteome</keyword>
<reference evidence="1 2" key="1">
    <citation type="journal article" date="2011" name="Plasmid">
        <title>Streptomyces turgidiscabies Car8 contains a modular pathogenicity island that shares virulence genes with other actinobacterial plant pathogens.</title>
        <authorList>
            <person name="Huguet-Tapia J.C."/>
            <person name="Badger J.H."/>
            <person name="Loria R."/>
            <person name="Pettis G.S."/>
        </authorList>
    </citation>
    <scope>NUCLEOTIDE SEQUENCE [LARGE SCALE GENOMIC DNA]</scope>
    <source>
        <strain evidence="1 2">Car8</strain>
    </source>
</reference>
<dbReference type="Proteomes" id="UP000010931">
    <property type="component" value="Unassembled WGS sequence"/>
</dbReference>
<dbReference type="EMBL" id="AEJB01000180">
    <property type="protein sequence ID" value="ELP69025.1"/>
    <property type="molecule type" value="Genomic_DNA"/>
</dbReference>
<organism evidence="1 2">
    <name type="scientific">Streptomyces turgidiscabies (strain Car8)</name>
    <dbReference type="NCBI Taxonomy" id="698760"/>
    <lineage>
        <taxon>Bacteria</taxon>
        <taxon>Bacillati</taxon>
        <taxon>Actinomycetota</taxon>
        <taxon>Actinomycetes</taxon>
        <taxon>Kitasatosporales</taxon>
        <taxon>Streptomycetaceae</taxon>
        <taxon>Streptomyces</taxon>
    </lineage>
</organism>
<gene>
    <name evidence="1" type="ORF">STRTUCAR8_05395</name>
</gene>